<keyword evidence="4" id="KW-1185">Reference proteome</keyword>
<feature type="compositionally biased region" description="Low complexity" evidence="1">
    <location>
        <begin position="462"/>
        <end position="477"/>
    </location>
</feature>
<dbReference type="GO" id="GO:0000978">
    <property type="term" value="F:RNA polymerase II cis-regulatory region sequence-specific DNA binding"/>
    <property type="evidence" value="ECO:0007669"/>
    <property type="project" value="EnsemblFungi"/>
</dbReference>
<dbReference type="GO" id="GO:0061435">
    <property type="term" value="P:positive regulation of transcription from a mobile element promoter"/>
    <property type="evidence" value="ECO:0007669"/>
    <property type="project" value="EnsemblFungi"/>
</dbReference>
<dbReference type="OrthoDB" id="428577at2759"/>
<feature type="domain" description="Transcription activator GCR1-like" evidence="2">
    <location>
        <begin position="554"/>
        <end position="627"/>
    </location>
</feature>
<evidence type="ECO:0000313" key="4">
    <source>
        <dbReference type="Proteomes" id="UP000190274"/>
    </source>
</evidence>
<dbReference type="InterPro" id="IPR038279">
    <property type="entry name" value="Ndc10_dom2_sf"/>
</dbReference>
<dbReference type="STRING" id="1266660.A0A1G4J576"/>
<feature type="compositionally biased region" description="Low complexity" evidence="1">
    <location>
        <begin position="25"/>
        <end position="42"/>
    </location>
</feature>
<dbReference type="GO" id="GO:0005667">
    <property type="term" value="C:transcription regulator complex"/>
    <property type="evidence" value="ECO:0007669"/>
    <property type="project" value="EnsemblFungi"/>
</dbReference>
<dbReference type="AlphaFoldDB" id="A0A1G4J576"/>
<dbReference type="InterPro" id="IPR022210">
    <property type="entry name" value="TF_GCR1-like"/>
</dbReference>
<name>A0A1G4J576_9SACH</name>
<feature type="region of interest" description="Disordered" evidence="1">
    <location>
        <begin position="371"/>
        <end position="405"/>
    </location>
</feature>
<dbReference type="EMBL" id="LT598454">
    <property type="protein sequence ID" value="SCU84916.1"/>
    <property type="molecule type" value="Genomic_DNA"/>
</dbReference>
<dbReference type="PANTHER" id="PTHR37784:SF1">
    <property type="entry name" value="GLYCOLYTIC GENES TRANSCRIPTIONAL ACTIVATOR GCR1"/>
    <property type="match status" value="1"/>
</dbReference>
<feature type="compositionally biased region" description="Basic and acidic residues" evidence="1">
    <location>
        <begin position="446"/>
        <end position="457"/>
    </location>
</feature>
<dbReference type="PANTHER" id="PTHR37784">
    <property type="entry name" value="PROTEIN MSN1"/>
    <property type="match status" value="1"/>
</dbReference>
<organism evidence="3 4">
    <name type="scientific">Lachancea dasiensis</name>
    <dbReference type="NCBI Taxonomy" id="1072105"/>
    <lineage>
        <taxon>Eukaryota</taxon>
        <taxon>Fungi</taxon>
        <taxon>Dikarya</taxon>
        <taxon>Ascomycota</taxon>
        <taxon>Saccharomycotina</taxon>
        <taxon>Saccharomycetes</taxon>
        <taxon>Saccharomycetales</taxon>
        <taxon>Saccharomycetaceae</taxon>
        <taxon>Lachancea</taxon>
    </lineage>
</organism>
<feature type="compositionally biased region" description="Polar residues" evidence="1">
    <location>
        <begin position="372"/>
        <end position="397"/>
    </location>
</feature>
<sequence>MPSTSSRARSRSNSTDVDGNTHQPSSPRSSAGSESSDSGKFSSENRTSLLPQLFSRAELDINVAMNYVLQRFFDMNDVSLAPSLRAVDLIVDQTYSEALTLRQLNDTFSNKQYRYFNTTSRNKKISNCPIFCVAVYAANYWGGHAGGSSIHFDGFQSVPLLRDTKSFEALAARQAADISPPADDETPIDSLSSPSSLDWSKSKVIRSMEPPNELNYAVFPWLSKLQEDLETLDRTNYNLHSLCELFEYLARVLIQDLAYLSCTNELPSLLSNVLEYVPRLYTSMEFKQFKSEMQRLINAQHKNMDWNDQILSKIEGGYIDICRRFALHNQSLHDELRTLRLELASIKKSMSDVLQTQRLYLSGGIPNGPMANANNVQNGPSTDKNGLPANITNSLGTTEEHGQISPSLTSRSMFHSLSGSAVPESQVRKLPLPTQAGLTPPPADSPFKRFKFDDLRPSHGAQPQQQQGPQQYTMLQQSQPQQSTPGNINATLDSMLSRGGLSPRLGVPSSTGVPMSSQLSPQFGFPSVPVQMIPKTIPSGTSSYGDSAQEVFKYKLSRENKTIWDLFNEWFVGLNGEPSIKSLIDTYGWRRWKVGEDSHFFPTRRIIIDYIEREVDRGLRTDRFVNMDRESMRKVVTDDLEKFRATNGLTLNSISMYFRNLTRKNTEICIYENFQDWSVLLIDEDEKNKYCKRQHNSSS</sequence>
<feature type="region of interest" description="Disordered" evidence="1">
    <location>
        <begin position="176"/>
        <end position="197"/>
    </location>
</feature>
<evidence type="ECO:0000256" key="1">
    <source>
        <dbReference type="SAM" id="MobiDB-lite"/>
    </source>
</evidence>
<feature type="compositionally biased region" description="Low complexity" evidence="1">
    <location>
        <begin position="1"/>
        <end position="15"/>
    </location>
</feature>
<accession>A0A1G4J576</accession>
<dbReference type="Proteomes" id="UP000190274">
    <property type="component" value="Chromosome D"/>
</dbReference>
<dbReference type="GO" id="GO:0060963">
    <property type="term" value="P:positive regulation of ribosomal protein gene transcription by RNA polymerase II"/>
    <property type="evidence" value="ECO:0007669"/>
    <property type="project" value="EnsemblFungi"/>
</dbReference>
<feature type="region of interest" description="Disordered" evidence="1">
    <location>
        <begin position="1"/>
        <end position="44"/>
    </location>
</feature>
<dbReference type="Gene3D" id="1.10.443.20">
    <property type="entry name" value="Centromere DNA-binding protein complex CBF3 subunit, domain 2"/>
    <property type="match status" value="1"/>
</dbReference>
<gene>
    <name evidence="3" type="ORF">LADA_0D04610G</name>
</gene>
<protein>
    <submittedName>
        <fullName evidence="3">LADA_0D04610g1_1</fullName>
    </submittedName>
</protein>
<dbReference type="Pfam" id="PF12550">
    <property type="entry name" value="GCR1_C"/>
    <property type="match status" value="1"/>
</dbReference>
<evidence type="ECO:0000259" key="2">
    <source>
        <dbReference type="Pfam" id="PF12550"/>
    </source>
</evidence>
<proteinExistence type="predicted"/>
<dbReference type="InterPro" id="IPR052146">
    <property type="entry name" value="HOT1"/>
</dbReference>
<dbReference type="GO" id="GO:0001228">
    <property type="term" value="F:DNA-binding transcription activator activity, RNA polymerase II-specific"/>
    <property type="evidence" value="ECO:0007669"/>
    <property type="project" value="EnsemblFungi"/>
</dbReference>
<dbReference type="GO" id="GO:0005635">
    <property type="term" value="C:nuclear envelope"/>
    <property type="evidence" value="ECO:0007669"/>
    <property type="project" value="EnsemblFungi"/>
</dbReference>
<evidence type="ECO:0000313" key="3">
    <source>
        <dbReference type="EMBL" id="SCU84916.1"/>
    </source>
</evidence>
<dbReference type="GO" id="GO:0034728">
    <property type="term" value="P:nucleosome organization"/>
    <property type="evidence" value="ECO:0007669"/>
    <property type="project" value="EnsemblFungi"/>
</dbReference>
<dbReference type="GO" id="GO:0006110">
    <property type="term" value="P:regulation of glycolytic process"/>
    <property type="evidence" value="ECO:0007669"/>
    <property type="project" value="EnsemblFungi"/>
</dbReference>
<feature type="compositionally biased region" description="Polar residues" evidence="1">
    <location>
        <begin position="478"/>
        <end position="494"/>
    </location>
</feature>
<dbReference type="GO" id="GO:0000122">
    <property type="term" value="P:negative regulation of transcription by RNA polymerase II"/>
    <property type="evidence" value="ECO:0007669"/>
    <property type="project" value="EnsemblFungi"/>
</dbReference>
<reference evidence="3 4" key="1">
    <citation type="submission" date="2016-03" db="EMBL/GenBank/DDBJ databases">
        <authorList>
            <person name="Devillers H."/>
        </authorList>
    </citation>
    <scope>NUCLEOTIDE SEQUENCE [LARGE SCALE GENOMIC DNA]</scope>
    <source>
        <strain evidence="3">CBS 10888</strain>
    </source>
</reference>
<feature type="region of interest" description="Disordered" evidence="1">
    <location>
        <begin position="432"/>
        <end position="516"/>
    </location>
</feature>